<dbReference type="RefSeq" id="WP_011585706.1">
    <property type="nucleotide sequence ID" value="NC_008255.1"/>
</dbReference>
<dbReference type="EMBL" id="CP000383">
    <property type="protein sequence ID" value="ABG59592.1"/>
    <property type="molecule type" value="Genomic_DNA"/>
</dbReference>
<dbReference type="OrthoDB" id="9769023at2"/>
<proteinExistence type="predicted"/>
<accession>A0A6N4STG6</accession>
<evidence type="ECO:0000313" key="2">
    <source>
        <dbReference type="Proteomes" id="UP000001822"/>
    </source>
</evidence>
<sequence length="461" mass="53057">MKLTIRSFAFVFLSLLFSECRTYYQINLDYNSQLQAHNYLQAEKSLDKLKLLHKQRNELLLVLEKGKVAHLQKNYAESNVYFNKADLLIEDYNKAAKDYVVSATINAQLSFYKPEEFEKVLIHYYKALNYIYLSNYEDALVEAKRINLKLQQLDDKYKVDRNRYSKDAFAHILMGLIYEASSDIGNAFIAYRNALEIYQANGDVYMNVPIPNQLKKDVIRCASLNGFTDIQNNYEKEFGMKFNKQDVPAKELVLFWENGLSPVKEEWSVNFTVLPGQTGFVTIVNTDLGISIPFQLNNSNTVSVSDFKMIRLALPKYTDRQSLYKDITVHAGSKNYKTELIEDVNTIARQTLKDRFASEVTAAVSRLLVKQAAEMALRKENKELGAVLSVVNSSTEKADTRQWQSLPDQISYARIPIENEIRISATIISINGQTRNEEFDLPKNNNPLSFMNIYNMESTLR</sequence>
<dbReference type="SUPFAM" id="SSF48452">
    <property type="entry name" value="TPR-like"/>
    <property type="match status" value="1"/>
</dbReference>
<dbReference type="InterPro" id="IPR011990">
    <property type="entry name" value="TPR-like_helical_dom_sf"/>
</dbReference>
<dbReference type="Proteomes" id="UP000001822">
    <property type="component" value="Chromosome"/>
</dbReference>
<dbReference type="AlphaFoldDB" id="A0A6N4STG6"/>
<reference evidence="1 2" key="1">
    <citation type="journal article" date="2007" name="Appl. Environ. Microbiol.">
        <title>Genome sequence of the cellulolytic gliding bacterium Cytophaga hutchinsonii.</title>
        <authorList>
            <person name="Xie G."/>
            <person name="Bruce D.C."/>
            <person name="Challacombe J.F."/>
            <person name="Chertkov O."/>
            <person name="Detter J.C."/>
            <person name="Gilna P."/>
            <person name="Han C.S."/>
            <person name="Lucas S."/>
            <person name="Misra M."/>
            <person name="Myers G.L."/>
            <person name="Richardson P."/>
            <person name="Tapia R."/>
            <person name="Thayer N."/>
            <person name="Thompson L.S."/>
            <person name="Brettin T.S."/>
            <person name="Henrissat B."/>
            <person name="Wilson D.B."/>
            <person name="McBride M.J."/>
        </authorList>
    </citation>
    <scope>NUCLEOTIDE SEQUENCE [LARGE SCALE GENOMIC DNA]</scope>
    <source>
        <strain evidence="2">ATCC 33406 / DSM 1761 / CIP 103989 / NBRC 15051 / NCIMB 9469 / D465</strain>
    </source>
</reference>
<gene>
    <name evidence="1" type="ordered locus">CHU_2334</name>
</gene>
<organism evidence="1 2">
    <name type="scientific">Cytophaga hutchinsonii (strain ATCC 33406 / DSM 1761 / CIP 103989 / NBRC 15051 / NCIMB 9469 / D465)</name>
    <dbReference type="NCBI Taxonomy" id="269798"/>
    <lineage>
        <taxon>Bacteria</taxon>
        <taxon>Pseudomonadati</taxon>
        <taxon>Bacteroidota</taxon>
        <taxon>Cytophagia</taxon>
        <taxon>Cytophagales</taxon>
        <taxon>Cytophagaceae</taxon>
        <taxon>Cytophaga</taxon>
    </lineage>
</organism>
<name>A0A6N4STG6_CYTH3</name>
<protein>
    <submittedName>
        <fullName evidence="1">Uncharacterized protein</fullName>
    </submittedName>
</protein>
<keyword evidence="2" id="KW-1185">Reference proteome</keyword>
<dbReference type="KEGG" id="chu:CHU_2334"/>
<dbReference type="Gene3D" id="1.25.40.10">
    <property type="entry name" value="Tetratricopeptide repeat domain"/>
    <property type="match status" value="1"/>
</dbReference>
<evidence type="ECO:0000313" key="1">
    <source>
        <dbReference type="EMBL" id="ABG59592.1"/>
    </source>
</evidence>